<evidence type="ECO:0000313" key="1">
    <source>
        <dbReference type="EMBL" id="CAI2386738.1"/>
    </source>
</evidence>
<sequence>MTKTMSPSELEELKNSKKVTEFAYLLQRKCLRMMRRYFKTRFQECGIFKNYKKQIRCLSFSDINDAIKQFIEIEFSYLRCFPEYIEYIGLERSLKIIILCDRYNKKEDIISGLDFTTLRNVLNKFNTRNLINFFSEHSYALLYIHFYEFFDKNDISAQKDVEPVKLNQEMLNLYQEANKYTSLQLDSFRTFFTTLRLQPTPHSEDGVFSLFAENLD</sequence>
<accession>A0AAD2DBM8</accession>
<keyword evidence="2" id="KW-1185">Reference proteome</keyword>
<dbReference type="Proteomes" id="UP001295684">
    <property type="component" value="Unassembled WGS sequence"/>
</dbReference>
<dbReference type="EMBL" id="CAMPGE010029270">
    <property type="protein sequence ID" value="CAI2386738.1"/>
    <property type="molecule type" value="Genomic_DNA"/>
</dbReference>
<proteinExistence type="predicted"/>
<gene>
    <name evidence="1" type="ORF">ECRASSUSDP1_LOCUS28362</name>
</gene>
<organism evidence="1 2">
    <name type="scientific">Euplotes crassus</name>
    <dbReference type="NCBI Taxonomy" id="5936"/>
    <lineage>
        <taxon>Eukaryota</taxon>
        <taxon>Sar</taxon>
        <taxon>Alveolata</taxon>
        <taxon>Ciliophora</taxon>
        <taxon>Intramacronucleata</taxon>
        <taxon>Spirotrichea</taxon>
        <taxon>Hypotrichia</taxon>
        <taxon>Euplotida</taxon>
        <taxon>Euplotidae</taxon>
        <taxon>Moneuplotes</taxon>
    </lineage>
</organism>
<comment type="caution">
    <text evidence="1">The sequence shown here is derived from an EMBL/GenBank/DDBJ whole genome shotgun (WGS) entry which is preliminary data.</text>
</comment>
<reference evidence="1" key="1">
    <citation type="submission" date="2023-07" db="EMBL/GenBank/DDBJ databases">
        <authorList>
            <consortium name="AG Swart"/>
            <person name="Singh M."/>
            <person name="Singh A."/>
            <person name="Seah K."/>
            <person name="Emmerich C."/>
        </authorList>
    </citation>
    <scope>NUCLEOTIDE SEQUENCE</scope>
    <source>
        <strain evidence="1">DP1</strain>
    </source>
</reference>
<protein>
    <submittedName>
        <fullName evidence="1">Uncharacterized protein</fullName>
    </submittedName>
</protein>
<evidence type="ECO:0000313" key="2">
    <source>
        <dbReference type="Proteomes" id="UP001295684"/>
    </source>
</evidence>
<name>A0AAD2DBM8_EUPCR</name>
<dbReference type="AlphaFoldDB" id="A0AAD2DBM8"/>